<dbReference type="GO" id="GO:0030014">
    <property type="term" value="C:CCR4-NOT complex"/>
    <property type="evidence" value="ECO:0007669"/>
    <property type="project" value="InterPro"/>
</dbReference>
<accession>L2GN08</accession>
<dbReference type="InterPro" id="IPR011989">
    <property type="entry name" value="ARM-like"/>
</dbReference>
<dbReference type="GO" id="GO:0006402">
    <property type="term" value="P:mRNA catabolic process"/>
    <property type="evidence" value="ECO:0007669"/>
    <property type="project" value="InterPro"/>
</dbReference>
<dbReference type="Pfam" id="PF04078">
    <property type="entry name" value="Rcd1"/>
    <property type="match status" value="1"/>
</dbReference>
<evidence type="ECO:0000256" key="1">
    <source>
        <dbReference type="ARBA" id="ARBA00006385"/>
    </source>
</evidence>
<keyword evidence="3" id="KW-1185">Reference proteome</keyword>
<dbReference type="RefSeq" id="XP_007604473.1">
    <property type="nucleotide sequence ID" value="XM_007604411.1"/>
</dbReference>
<dbReference type="STRING" id="993615.L2GN08"/>
<organism evidence="2 3">
    <name type="scientific">Vittaforma corneae (strain ATCC 50505)</name>
    <name type="common">Microsporidian parasite</name>
    <name type="synonym">Nosema corneum</name>
    <dbReference type="NCBI Taxonomy" id="993615"/>
    <lineage>
        <taxon>Eukaryota</taxon>
        <taxon>Fungi</taxon>
        <taxon>Fungi incertae sedis</taxon>
        <taxon>Microsporidia</taxon>
        <taxon>Nosematidae</taxon>
        <taxon>Vittaforma</taxon>
    </lineage>
</organism>
<evidence type="ECO:0000313" key="2">
    <source>
        <dbReference type="EMBL" id="ELA42009.1"/>
    </source>
</evidence>
<dbReference type="VEuPathDB" id="MicrosporidiaDB:VICG_01026"/>
<dbReference type="OMA" id="EKVYTWI"/>
<evidence type="ECO:0000313" key="3">
    <source>
        <dbReference type="Proteomes" id="UP000011082"/>
    </source>
</evidence>
<dbReference type="HOGENOM" id="CLU_039962_2_2_1"/>
<dbReference type="InterPro" id="IPR007216">
    <property type="entry name" value="CNOT9"/>
</dbReference>
<dbReference type="AlphaFoldDB" id="L2GN08"/>
<dbReference type="InParanoid" id="L2GN08"/>
<reference evidence="3" key="1">
    <citation type="submission" date="2011-05" db="EMBL/GenBank/DDBJ databases">
        <title>The genome sequence of Vittaforma corneae strain ATCC 50505.</title>
        <authorList>
            <consortium name="The Broad Institute Genome Sequencing Platform"/>
            <person name="Cuomo C."/>
            <person name="Didier E."/>
            <person name="Bowers L."/>
            <person name="Young S.K."/>
            <person name="Zeng Q."/>
            <person name="Gargeya S."/>
            <person name="Fitzgerald M."/>
            <person name="Haas B."/>
            <person name="Abouelleil A."/>
            <person name="Alvarado L."/>
            <person name="Arachchi H.M."/>
            <person name="Berlin A."/>
            <person name="Chapman S.B."/>
            <person name="Gearin G."/>
            <person name="Goldberg J."/>
            <person name="Griggs A."/>
            <person name="Gujja S."/>
            <person name="Hansen M."/>
            <person name="Heiman D."/>
            <person name="Howarth C."/>
            <person name="Larimer J."/>
            <person name="Lui A."/>
            <person name="MacDonald P.J.P."/>
            <person name="McCowen C."/>
            <person name="Montmayeur A."/>
            <person name="Murphy C."/>
            <person name="Neiman D."/>
            <person name="Pearson M."/>
            <person name="Priest M."/>
            <person name="Roberts A."/>
            <person name="Saif S."/>
            <person name="Shea T."/>
            <person name="Sisk P."/>
            <person name="Stolte C."/>
            <person name="Sykes S."/>
            <person name="Wortman J."/>
            <person name="Nusbaum C."/>
            <person name="Birren B."/>
        </authorList>
    </citation>
    <scope>NUCLEOTIDE SEQUENCE [LARGE SCALE GENOMIC DNA]</scope>
    <source>
        <strain evidence="3">ATCC 50505</strain>
    </source>
</reference>
<protein>
    <recommendedName>
        <fullName evidence="4">Cell differentiation protein rcd1</fullName>
    </recommendedName>
</protein>
<dbReference type="EMBL" id="JH370136">
    <property type="protein sequence ID" value="ELA42009.1"/>
    <property type="molecule type" value="Genomic_DNA"/>
</dbReference>
<comment type="similarity">
    <text evidence="1">Belongs to the CNOT9 family.</text>
</comment>
<gene>
    <name evidence="2" type="ORF">VICG_01026</name>
</gene>
<proteinExistence type="inferred from homology"/>
<dbReference type="PANTHER" id="PTHR12262">
    <property type="entry name" value="CCR4-NOT TRANSCRIPTION COMPLEX SUBUNIT 9"/>
    <property type="match status" value="1"/>
</dbReference>
<dbReference type="Gene3D" id="1.25.10.10">
    <property type="entry name" value="Leucine-rich Repeat Variant"/>
    <property type="match status" value="1"/>
</dbReference>
<dbReference type="FunCoup" id="L2GN08">
    <property type="interactions" value="140"/>
</dbReference>
<dbReference type="InterPro" id="IPR016024">
    <property type="entry name" value="ARM-type_fold"/>
</dbReference>
<evidence type="ECO:0008006" key="4">
    <source>
        <dbReference type="Google" id="ProtNLM"/>
    </source>
</evidence>
<dbReference type="SUPFAM" id="SSF48371">
    <property type="entry name" value="ARM repeat"/>
    <property type="match status" value="1"/>
</dbReference>
<dbReference type="OrthoDB" id="1183224at2759"/>
<dbReference type="GeneID" id="19881738"/>
<dbReference type="Proteomes" id="UP000011082">
    <property type="component" value="Unassembled WGS sequence"/>
</dbReference>
<sequence length="259" mass="30103">MEQNVEKLRKDLLLEENTLKTLEKVLSVVESSSKACELFWKADELVFVLFQNFIDSFYTLNTELFDEGEMHKIKLCIDILTNIAQKIKIEEFFLKLQLDYYIYPFLMSSGDESIKISTLKLFSALLKDERHEGMRISELLPLILKIVDSGSEECQILALETLGLVLIGNGLDYAVQTIDRFRAIDVVLNPLVKRSVLSKNLIFLKQLLKIYTRLCDHNNVRMKVREKPPEGLDSKEMMSLCERDEELLSIWTKFMHTLN</sequence>
<name>L2GN08_VITCO</name>